<sequence>MDNMDKMGTVTLDKAYFETLMRKAQFHTGGVDFSTPLHIPTVTIPKTDHDNLLSSARQYANLRRNLFRGGIAEETLAILIKDDSPAIENGGKTTIVDESLEGGSFFTQQSTSLNSGAGTQDYTFGRNANYTPRSDFRPRENNTNGNYNGNGNGNGFHNHSHNNDEYGFMADGPDGFYDEGSGNNDSQPRRQRQQYDKFAKRTMLLANLPENTTHADVADAVRGGMLLDLYLRNHDRTASISFLEEGAAQGFFSHVKRHDLYIKGKRVEIRWNDRQFILPGHVANKISIGATRNLVIYNCNPKHTEERIREDLEHIHNLVVIKVTFSDQNCYISTNSVHNAMFARTCMMSRSLYKGSKIEWDNDECAAPLERPLQTHRENLPAKKKTAAPMNRFQLLNMDDEENGSLDDDDENDASGITLPSVLKAGLAV</sequence>
<reference evidence="2 3" key="1">
    <citation type="submission" date="2016-03" db="EMBL/GenBank/DDBJ databases">
        <authorList>
            <person name="Ploux O."/>
        </authorList>
    </citation>
    <scope>NUCLEOTIDE SEQUENCE [LARGE SCALE GENOMIC DNA]</scope>
    <source>
        <strain evidence="2 3">UAMH 11012</strain>
    </source>
</reference>
<dbReference type="STRING" id="576137.A0A1L7X2M6"/>
<feature type="compositionally biased region" description="Polar residues" evidence="1">
    <location>
        <begin position="107"/>
        <end position="132"/>
    </location>
</feature>
<protein>
    <submittedName>
        <fullName evidence="2">Related to RNA binding protein Nrd1</fullName>
    </submittedName>
</protein>
<name>A0A1L7X2M6_9HELO</name>
<dbReference type="AlphaFoldDB" id="A0A1L7X2M6"/>
<dbReference type="GO" id="GO:0003676">
    <property type="term" value="F:nucleic acid binding"/>
    <property type="evidence" value="ECO:0007669"/>
    <property type="project" value="InterPro"/>
</dbReference>
<organism evidence="2 3">
    <name type="scientific">Phialocephala subalpina</name>
    <dbReference type="NCBI Taxonomy" id="576137"/>
    <lineage>
        <taxon>Eukaryota</taxon>
        <taxon>Fungi</taxon>
        <taxon>Dikarya</taxon>
        <taxon>Ascomycota</taxon>
        <taxon>Pezizomycotina</taxon>
        <taxon>Leotiomycetes</taxon>
        <taxon>Helotiales</taxon>
        <taxon>Mollisiaceae</taxon>
        <taxon>Phialocephala</taxon>
        <taxon>Phialocephala fortinii species complex</taxon>
    </lineage>
</organism>
<dbReference type="SUPFAM" id="SSF54928">
    <property type="entry name" value="RNA-binding domain, RBD"/>
    <property type="match status" value="1"/>
</dbReference>
<dbReference type="OrthoDB" id="2935572at2759"/>
<evidence type="ECO:0000256" key="1">
    <source>
        <dbReference type="SAM" id="MobiDB-lite"/>
    </source>
</evidence>
<dbReference type="InterPro" id="IPR035979">
    <property type="entry name" value="RBD_domain_sf"/>
</dbReference>
<evidence type="ECO:0000313" key="3">
    <source>
        <dbReference type="Proteomes" id="UP000184330"/>
    </source>
</evidence>
<dbReference type="InterPro" id="IPR012677">
    <property type="entry name" value="Nucleotide-bd_a/b_plait_sf"/>
</dbReference>
<evidence type="ECO:0000313" key="2">
    <source>
        <dbReference type="EMBL" id="CZR59248.1"/>
    </source>
</evidence>
<dbReference type="EMBL" id="FJOG01000013">
    <property type="protein sequence ID" value="CZR59248.1"/>
    <property type="molecule type" value="Genomic_DNA"/>
</dbReference>
<keyword evidence="3" id="KW-1185">Reference proteome</keyword>
<dbReference type="CDD" id="cd12261">
    <property type="entry name" value="RRM1_3_MRN1"/>
    <property type="match status" value="1"/>
</dbReference>
<dbReference type="Gene3D" id="3.30.70.330">
    <property type="match status" value="2"/>
</dbReference>
<accession>A0A1L7X2M6</accession>
<proteinExistence type="predicted"/>
<feature type="region of interest" description="Disordered" evidence="1">
    <location>
        <begin position="107"/>
        <end position="193"/>
    </location>
</feature>
<dbReference type="Proteomes" id="UP000184330">
    <property type="component" value="Unassembled WGS sequence"/>
</dbReference>
<gene>
    <name evidence="2" type="ORF">PAC_09140</name>
</gene>